<sequence length="219" mass="24485">MAVLPKLITFRRPYRRSVLDPLKLSPAVANDLPFWSGQLTISHRHGFVSLFYFSTTLHSTPLHSAPPKPQLLFPPKVSFPPPPFADASKARLRFGAGTCNRNGPGRLALERDNWPNSAQSGIINPIFNTRVQVHDLRHKACDCDRQMLRTRRSQRPARGASDPVHTTVRVGRAIKQILDHCPTHPRGGTAGPIWRRITRTRALLPVEMCENGQMSSPQG</sequence>
<evidence type="ECO:0000313" key="2">
    <source>
        <dbReference type="Proteomes" id="UP000784294"/>
    </source>
</evidence>
<dbReference type="Proteomes" id="UP000784294">
    <property type="component" value="Unassembled WGS sequence"/>
</dbReference>
<evidence type="ECO:0000313" key="1">
    <source>
        <dbReference type="EMBL" id="VEL21307.1"/>
    </source>
</evidence>
<name>A0A3S5CHB6_9PLAT</name>
<gene>
    <name evidence="1" type="ORF">PXEA_LOCUS14747</name>
</gene>
<comment type="caution">
    <text evidence="1">The sequence shown here is derived from an EMBL/GenBank/DDBJ whole genome shotgun (WGS) entry which is preliminary data.</text>
</comment>
<organism evidence="1 2">
    <name type="scientific">Protopolystoma xenopodis</name>
    <dbReference type="NCBI Taxonomy" id="117903"/>
    <lineage>
        <taxon>Eukaryota</taxon>
        <taxon>Metazoa</taxon>
        <taxon>Spiralia</taxon>
        <taxon>Lophotrochozoa</taxon>
        <taxon>Platyhelminthes</taxon>
        <taxon>Monogenea</taxon>
        <taxon>Polyopisthocotylea</taxon>
        <taxon>Polystomatidea</taxon>
        <taxon>Polystomatidae</taxon>
        <taxon>Protopolystoma</taxon>
    </lineage>
</organism>
<proteinExistence type="predicted"/>
<accession>A0A3S5CHB6</accession>
<reference evidence="1" key="1">
    <citation type="submission" date="2018-11" db="EMBL/GenBank/DDBJ databases">
        <authorList>
            <consortium name="Pathogen Informatics"/>
        </authorList>
    </citation>
    <scope>NUCLEOTIDE SEQUENCE</scope>
</reference>
<dbReference type="EMBL" id="CAAALY010050623">
    <property type="protein sequence ID" value="VEL21307.1"/>
    <property type="molecule type" value="Genomic_DNA"/>
</dbReference>
<keyword evidence="2" id="KW-1185">Reference proteome</keyword>
<dbReference type="AlphaFoldDB" id="A0A3S5CHB6"/>
<protein>
    <submittedName>
        <fullName evidence="1">Uncharacterized protein</fullName>
    </submittedName>
</protein>